<keyword evidence="3" id="KW-1185">Reference proteome</keyword>
<gene>
    <name evidence="2" type="ORF">QBC32DRAFT_45313</name>
</gene>
<accession>A0AAN6SCW4</accession>
<dbReference type="EMBL" id="MU859234">
    <property type="protein sequence ID" value="KAK3948994.1"/>
    <property type="molecule type" value="Genomic_DNA"/>
</dbReference>
<reference evidence="2" key="2">
    <citation type="submission" date="2023-06" db="EMBL/GenBank/DDBJ databases">
        <authorList>
            <consortium name="Lawrence Berkeley National Laboratory"/>
            <person name="Mondo S.J."/>
            <person name="Hensen N."/>
            <person name="Bonometti L."/>
            <person name="Westerberg I."/>
            <person name="Brannstrom I.O."/>
            <person name="Guillou S."/>
            <person name="Cros-Aarteil S."/>
            <person name="Calhoun S."/>
            <person name="Haridas S."/>
            <person name="Kuo A."/>
            <person name="Pangilinan J."/>
            <person name="Riley R."/>
            <person name="Labutti K."/>
            <person name="Andreopoulos B."/>
            <person name="Lipzen A."/>
            <person name="Chen C."/>
            <person name="Yanf M."/>
            <person name="Daum C."/>
            <person name="Ng V."/>
            <person name="Clum A."/>
            <person name="Steindorff A."/>
            <person name="Ohm R."/>
            <person name="Martin F."/>
            <person name="Silar P."/>
            <person name="Natvig D."/>
            <person name="Lalanne C."/>
            <person name="Gautier V."/>
            <person name="Ament-Velasquez S.L."/>
            <person name="Kruys A."/>
            <person name="Hutchinson M.I."/>
            <person name="Powell A.J."/>
            <person name="Barry K."/>
            <person name="Miller A.N."/>
            <person name="Grigoriev I.V."/>
            <person name="Debuchy R."/>
            <person name="Gladieux P."/>
            <person name="Thoren M.H."/>
            <person name="Johannesson H."/>
        </authorList>
    </citation>
    <scope>NUCLEOTIDE SEQUENCE</scope>
    <source>
        <strain evidence="2">CBS 626.80</strain>
    </source>
</reference>
<dbReference type="Proteomes" id="UP001303222">
    <property type="component" value="Unassembled WGS sequence"/>
</dbReference>
<reference evidence="2" key="1">
    <citation type="journal article" date="2023" name="Mol. Phylogenet. Evol.">
        <title>Genome-scale phylogeny and comparative genomics of the fungal order Sordariales.</title>
        <authorList>
            <person name="Hensen N."/>
            <person name="Bonometti L."/>
            <person name="Westerberg I."/>
            <person name="Brannstrom I.O."/>
            <person name="Guillou S."/>
            <person name="Cros-Aarteil S."/>
            <person name="Calhoun S."/>
            <person name="Haridas S."/>
            <person name="Kuo A."/>
            <person name="Mondo S."/>
            <person name="Pangilinan J."/>
            <person name="Riley R."/>
            <person name="LaButti K."/>
            <person name="Andreopoulos B."/>
            <person name="Lipzen A."/>
            <person name="Chen C."/>
            <person name="Yan M."/>
            <person name="Daum C."/>
            <person name="Ng V."/>
            <person name="Clum A."/>
            <person name="Steindorff A."/>
            <person name="Ohm R.A."/>
            <person name="Martin F."/>
            <person name="Silar P."/>
            <person name="Natvig D.O."/>
            <person name="Lalanne C."/>
            <person name="Gautier V."/>
            <person name="Ament-Velasquez S.L."/>
            <person name="Kruys A."/>
            <person name="Hutchinson M.I."/>
            <person name="Powell A.J."/>
            <person name="Barry K."/>
            <person name="Miller A.N."/>
            <person name="Grigoriev I.V."/>
            <person name="Debuchy R."/>
            <person name="Gladieux P."/>
            <person name="Hiltunen Thoren M."/>
            <person name="Johannesson H."/>
        </authorList>
    </citation>
    <scope>NUCLEOTIDE SEQUENCE</scope>
    <source>
        <strain evidence="2">CBS 626.80</strain>
    </source>
</reference>
<sequence length="69" mass="7440">MPHSTLEYCRRCRDMRPIGHIEHGKLGRATNRGEAFGGGGFESATATGPRGTTRLPPSMIRQDATVGQS</sequence>
<evidence type="ECO:0000313" key="3">
    <source>
        <dbReference type="Proteomes" id="UP001303222"/>
    </source>
</evidence>
<proteinExistence type="predicted"/>
<name>A0AAN6SCW4_9PEZI</name>
<protein>
    <submittedName>
        <fullName evidence="2">Uncharacterized protein</fullName>
    </submittedName>
</protein>
<dbReference type="AlphaFoldDB" id="A0AAN6SCW4"/>
<evidence type="ECO:0000313" key="2">
    <source>
        <dbReference type="EMBL" id="KAK3948994.1"/>
    </source>
</evidence>
<evidence type="ECO:0000256" key="1">
    <source>
        <dbReference type="SAM" id="MobiDB-lite"/>
    </source>
</evidence>
<comment type="caution">
    <text evidence="2">The sequence shown here is derived from an EMBL/GenBank/DDBJ whole genome shotgun (WGS) entry which is preliminary data.</text>
</comment>
<organism evidence="2 3">
    <name type="scientific">Pseudoneurospora amorphoporcata</name>
    <dbReference type="NCBI Taxonomy" id="241081"/>
    <lineage>
        <taxon>Eukaryota</taxon>
        <taxon>Fungi</taxon>
        <taxon>Dikarya</taxon>
        <taxon>Ascomycota</taxon>
        <taxon>Pezizomycotina</taxon>
        <taxon>Sordariomycetes</taxon>
        <taxon>Sordariomycetidae</taxon>
        <taxon>Sordariales</taxon>
        <taxon>Sordariaceae</taxon>
        <taxon>Pseudoneurospora</taxon>
    </lineage>
</organism>
<feature type="region of interest" description="Disordered" evidence="1">
    <location>
        <begin position="23"/>
        <end position="57"/>
    </location>
</feature>